<keyword evidence="1 4" id="KW-0378">Hydrolase</keyword>
<dbReference type="AlphaFoldDB" id="A0A841Q9D4"/>
<feature type="transmembrane region" description="Helical" evidence="3">
    <location>
        <begin position="6"/>
        <end position="27"/>
    </location>
</feature>
<dbReference type="Proteomes" id="UP000581688">
    <property type="component" value="Unassembled WGS sequence"/>
</dbReference>
<keyword evidence="1" id="KW-1003">Cell membrane</keyword>
<dbReference type="EMBL" id="JACHGH010000014">
    <property type="protein sequence ID" value="MBB6455038.1"/>
    <property type="molecule type" value="Genomic_DNA"/>
</dbReference>
<dbReference type="PIRSF" id="PIRSF018571">
    <property type="entry name" value="SpoIIGA"/>
    <property type="match status" value="1"/>
</dbReference>
<keyword evidence="5" id="KW-1185">Reference proteome</keyword>
<keyword evidence="1 3" id="KW-0472">Membrane</keyword>
<sequence>MTIYLDAVWILNFLIDWMILQLVHWLTRASTPRVRLIAGGIVASLLVPITLLYPNNFFSTLPGKIIFSLIILVVSFGFKNLRQYMKQFLSFYFVSFAIGGGLFGIYFLVGQQLHNSNGLFVTYTTGFGDMVSWTFVAIFFPIVWWFTRTRLDQITFEKIRYSEMCPVKFELDGNQYETTGFFDSGNSLMDPFTKKPVIVCDEVVLKRCFSDSDWLQLKKCQEDWSFEHLPDKWLSRIRMIPYQGVGGRRAFILIFKPDNFYVKYQNQNYCLDKVYIGIQFGELSADGSYHCLLHPKIMQAPKLKIS</sequence>
<dbReference type="GO" id="GO:0030436">
    <property type="term" value="P:asexual sporulation"/>
    <property type="evidence" value="ECO:0007669"/>
    <property type="project" value="InterPro"/>
</dbReference>
<name>A0A841Q9D4_9BACI</name>
<keyword evidence="1" id="KW-0064">Aspartyl protease</keyword>
<feature type="transmembrane region" description="Helical" evidence="3">
    <location>
        <begin position="130"/>
        <end position="147"/>
    </location>
</feature>
<comment type="caution">
    <text evidence="4">The sequence shown here is derived from an EMBL/GenBank/DDBJ whole genome shotgun (WGS) entry which is preliminary data.</text>
</comment>
<comment type="subcellular location">
    <subcellularLocation>
        <location evidence="1">Cell membrane</location>
    </subcellularLocation>
</comment>
<comment type="subunit">
    <text evidence="1">Self-associates. Interacts with SigE. Interacts with SpoIIR.</text>
</comment>
<keyword evidence="3" id="KW-0812">Transmembrane</keyword>
<comment type="function">
    <text evidence="1">Probable aspartic protease that is responsible for the proteolytic cleavage of the RNA polymerase sigma E factor (SigE/spoIIGB) to yield the active peptide in the mother cell during sporulation. Responds to a signal from the forespore that is triggered by the extracellular signal protein SpoIIR.</text>
</comment>
<evidence type="ECO:0000256" key="1">
    <source>
        <dbReference type="PIRNR" id="PIRNR018571"/>
    </source>
</evidence>
<dbReference type="Pfam" id="PF03419">
    <property type="entry name" value="Peptidase_U4"/>
    <property type="match status" value="1"/>
</dbReference>
<proteinExistence type="inferred from homology"/>
<keyword evidence="1" id="KW-0645">Protease</keyword>
<feature type="transmembrane region" description="Helical" evidence="3">
    <location>
        <begin position="88"/>
        <end position="110"/>
    </location>
</feature>
<dbReference type="InterPro" id="IPR005081">
    <property type="entry name" value="SpoIIGA"/>
</dbReference>
<dbReference type="EC" id="3.4.23.-" evidence="1"/>
<comment type="similarity">
    <text evidence="1">Belongs to the peptidase U4 family.</text>
</comment>
<accession>A0A841Q9D4</accession>
<dbReference type="GO" id="GO:0004190">
    <property type="term" value="F:aspartic-type endopeptidase activity"/>
    <property type="evidence" value="ECO:0007669"/>
    <property type="project" value="UniProtKB-KW"/>
</dbReference>
<keyword evidence="1" id="KW-0749">Sporulation</keyword>
<dbReference type="GO" id="GO:0030435">
    <property type="term" value="P:sporulation resulting in formation of a cellular spore"/>
    <property type="evidence" value="ECO:0007669"/>
    <property type="project" value="UniProtKB-KW"/>
</dbReference>
<feature type="active site" evidence="2">
    <location>
        <position position="183"/>
    </location>
</feature>
<evidence type="ECO:0000313" key="4">
    <source>
        <dbReference type="EMBL" id="MBB6455038.1"/>
    </source>
</evidence>
<protein>
    <recommendedName>
        <fullName evidence="1">Sporulation sigma-E factor-processing peptidase</fullName>
        <ecNumber evidence="1">3.4.23.-</ecNumber>
    </recommendedName>
    <alternativeName>
        <fullName evidence="1">Membrane-associated aspartic protease</fullName>
    </alternativeName>
    <alternativeName>
        <fullName evidence="1">Stage II sporulation protein GA</fullName>
    </alternativeName>
</protein>
<dbReference type="GO" id="GO:0005886">
    <property type="term" value="C:plasma membrane"/>
    <property type="evidence" value="ECO:0007669"/>
    <property type="project" value="UniProtKB-SubCell"/>
</dbReference>
<dbReference type="GO" id="GO:0006508">
    <property type="term" value="P:proteolysis"/>
    <property type="evidence" value="ECO:0007669"/>
    <property type="project" value="UniProtKB-KW"/>
</dbReference>
<gene>
    <name evidence="4" type="ORF">HNQ94_003532</name>
</gene>
<evidence type="ECO:0000256" key="2">
    <source>
        <dbReference type="PIRSR" id="PIRSR018571-1"/>
    </source>
</evidence>
<reference evidence="4 5" key="1">
    <citation type="submission" date="2020-08" db="EMBL/GenBank/DDBJ databases">
        <title>Genomic Encyclopedia of Type Strains, Phase IV (KMG-IV): sequencing the most valuable type-strain genomes for metagenomic binning, comparative biology and taxonomic classification.</title>
        <authorList>
            <person name="Goeker M."/>
        </authorList>
    </citation>
    <scope>NUCLEOTIDE SEQUENCE [LARGE SCALE GENOMIC DNA]</scope>
    <source>
        <strain evidence="4 5">DSM 19612</strain>
    </source>
</reference>
<organism evidence="4 5">
    <name type="scientific">Salirhabdus euzebyi</name>
    <dbReference type="NCBI Taxonomy" id="394506"/>
    <lineage>
        <taxon>Bacteria</taxon>
        <taxon>Bacillati</taxon>
        <taxon>Bacillota</taxon>
        <taxon>Bacilli</taxon>
        <taxon>Bacillales</taxon>
        <taxon>Bacillaceae</taxon>
        <taxon>Salirhabdus</taxon>
    </lineage>
</organism>
<evidence type="ECO:0000313" key="5">
    <source>
        <dbReference type="Proteomes" id="UP000581688"/>
    </source>
</evidence>
<keyword evidence="3" id="KW-1133">Transmembrane helix</keyword>
<feature type="transmembrane region" description="Helical" evidence="3">
    <location>
        <begin position="34"/>
        <end position="53"/>
    </location>
</feature>
<dbReference type="NCBIfam" id="TIGR02854">
    <property type="entry name" value="spore_II_GA"/>
    <property type="match status" value="1"/>
</dbReference>
<dbReference type="RefSeq" id="WP_174497510.1">
    <property type="nucleotide sequence ID" value="NZ_CADDWK010000015.1"/>
</dbReference>
<feature type="transmembrane region" description="Helical" evidence="3">
    <location>
        <begin position="65"/>
        <end position="81"/>
    </location>
</feature>
<evidence type="ECO:0000256" key="3">
    <source>
        <dbReference type="SAM" id="Phobius"/>
    </source>
</evidence>